<keyword evidence="3" id="KW-1185">Reference proteome</keyword>
<evidence type="ECO:0000313" key="2">
    <source>
        <dbReference type="EMBL" id="QEE17626.1"/>
    </source>
</evidence>
<name>A0A5B9DFW7_9ARCH</name>
<accession>A0A5B9DFW7</accession>
<dbReference type="PANTHER" id="PTHR46361:SF3">
    <property type="entry name" value="ELECTRON CARRIER_ PROTEIN DISULFIDE OXIDOREDUCTASE"/>
    <property type="match status" value="1"/>
</dbReference>
<dbReference type="RefSeq" id="WP_147664515.1">
    <property type="nucleotide sequence ID" value="NZ_CP042905.2"/>
</dbReference>
<dbReference type="EMBL" id="CP042905">
    <property type="protein sequence ID" value="QEE17626.1"/>
    <property type="molecule type" value="Genomic_DNA"/>
</dbReference>
<evidence type="ECO:0000313" key="3">
    <source>
        <dbReference type="Proteomes" id="UP000321408"/>
    </source>
</evidence>
<reference evidence="2 3" key="1">
    <citation type="journal article" date="2020" name="Nature">
        <title>Isolation of an archaeon at the prokaryote-eukaryote interface.</title>
        <authorList>
            <person name="Imachi H."/>
            <person name="Nobu M.K."/>
            <person name="Nakahara N."/>
            <person name="Morono Y."/>
            <person name="Ogawara M."/>
            <person name="Takaki Y."/>
            <person name="Takano Y."/>
            <person name="Uematsu K."/>
            <person name="Ikuta T."/>
            <person name="Ito M."/>
            <person name="Matsui Y."/>
            <person name="Miyazaki M."/>
            <person name="Murata K."/>
            <person name="Saito Y."/>
            <person name="Sakai S."/>
            <person name="Song C."/>
            <person name="Tasumi E."/>
            <person name="Yamanaka Y."/>
            <person name="Yamaguchi T."/>
            <person name="Kamagata Y."/>
            <person name="Tamaki H."/>
            <person name="Takai K."/>
        </authorList>
    </citation>
    <scope>NUCLEOTIDE SEQUENCE [LARGE SCALE GENOMIC DNA]</scope>
    <source>
        <strain evidence="2 3">MK-D1</strain>
    </source>
</reference>
<dbReference type="PANTHER" id="PTHR46361">
    <property type="entry name" value="ELECTRON CARRIER/ PROTEIN DISULFIDE OXIDOREDUCTASE"/>
    <property type="match status" value="1"/>
</dbReference>
<feature type="domain" description="DUF547" evidence="1">
    <location>
        <begin position="50"/>
        <end position="162"/>
    </location>
</feature>
<dbReference type="OrthoDB" id="201798at2157"/>
<dbReference type="GeneID" id="41331434"/>
<sequence length="231" mass="27236">MNKTKTTNDVSNLSQLGRYLDENHNVDYDRIKNDTWFLDKIKEFESKDVSALSHDDEFAFWLNAYNLFTIKAVMDVLKKNKQWKGNLTTFSRMKFFVLRKYKIAGKSMSLSALETKIIRRKFKDPRVHFAINCGSSSCPVLYGRLFEGENLNELLENVSFNFVNNLTQVKFDETSKILSLNPIFKWYKNDFKKWAGGIVPFIKKYWKGPIENLDHAKIKYFQYNWTLNSTT</sequence>
<dbReference type="KEGG" id="psyt:DSAG12_03463"/>
<dbReference type="Pfam" id="PF04784">
    <property type="entry name" value="DUF547"/>
    <property type="match status" value="1"/>
</dbReference>
<dbReference type="AlphaFoldDB" id="A0A5B9DFW7"/>
<organism evidence="2 3">
    <name type="scientific">Promethearchaeum syntrophicum</name>
    <dbReference type="NCBI Taxonomy" id="2594042"/>
    <lineage>
        <taxon>Archaea</taxon>
        <taxon>Promethearchaeati</taxon>
        <taxon>Promethearchaeota</taxon>
        <taxon>Promethearchaeia</taxon>
        <taxon>Promethearchaeales</taxon>
        <taxon>Promethearchaeaceae</taxon>
        <taxon>Promethearchaeum</taxon>
    </lineage>
</organism>
<dbReference type="InterPro" id="IPR006869">
    <property type="entry name" value="DUF547"/>
</dbReference>
<reference evidence="2 3" key="2">
    <citation type="journal article" date="2024" name="Int. J. Syst. Evol. Microbiol.">
        <title>Promethearchaeum syntrophicum gen. nov., sp. nov., an anaerobic, obligately syntrophic archaeon, the first isolate of the lineage 'Asgard' archaea, and proposal of the new archaeal phylum Promethearchaeota phyl. nov. and kingdom Promethearchaeati regn. nov.</title>
        <authorList>
            <person name="Imachi H."/>
            <person name="Nobu M.K."/>
            <person name="Kato S."/>
            <person name="Takaki Y."/>
            <person name="Miyazaki M."/>
            <person name="Miyata M."/>
            <person name="Ogawara M."/>
            <person name="Saito Y."/>
            <person name="Sakai S."/>
            <person name="Tahara Y.O."/>
            <person name="Takano Y."/>
            <person name="Tasumi E."/>
            <person name="Uematsu K."/>
            <person name="Yoshimura T."/>
            <person name="Itoh T."/>
            <person name="Ohkuma M."/>
            <person name="Takai K."/>
        </authorList>
    </citation>
    <scope>NUCLEOTIDE SEQUENCE [LARGE SCALE GENOMIC DNA]</scope>
    <source>
        <strain evidence="2 3">MK-D1</strain>
    </source>
</reference>
<proteinExistence type="predicted"/>
<protein>
    <submittedName>
        <fullName evidence="2">DUF547 domain-containing protein</fullName>
    </submittedName>
</protein>
<evidence type="ECO:0000259" key="1">
    <source>
        <dbReference type="Pfam" id="PF04784"/>
    </source>
</evidence>
<gene>
    <name evidence="2" type="ORF">DSAG12_03463</name>
</gene>
<dbReference type="Proteomes" id="UP000321408">
    <property type="component" value="Chromosome"/>
</dbReference>